<dbReference type="GO" id="GO:0008999">
    <property type="term" value="F:protein-N-terminal-alanine acetyltransferase activity"/>
    <property type="evidence" value="ECO:0007669"/>
    <property type="project" value="UniProtKB-EC"/>
</dbReference>
<dbReference type="InterPro" id="IPR016181">
    <property type="entry name" value="Acyl_CoA_acyltransferase"/>
</dbReference>
<comment type="similarity">
    <text evidence="3">Belongs to the acetyltransferase family. RimJ subfamily.</text>
</comment>
<comment type="caution">
    <text evidence="5">The sequence shown here is derived from an EMBL/GenBank/DDBJ whole genome shotgun (WGS) entry which is preliminary data.</text>
</comment>
<dbReference type="PANTHER" id="PTHR43792">
    <property type="entry name" value="GNAT FAMILY, PUTATIVE (AFU_ORTHOLOGUE AFUA_3G00765)-RELATED-RELATED"/>
    <property type="match status" value="1"/>
</dbReference>
<dbReference type="RefSeq" id="WP_182514158.1">
    <property type="nucleotide sequence ID" value="NZ_JACJIQ010000019.1"/>
</dbReference>
<keyword evidence="2 5" id="KW-0012">Acyltransferase</keyword>
<dbReference type="AlphaFoldDB" id="A0A839GK04"/>
<dbReference type="PANTHER" id="PTHR43792:SF8">
    <property type="entry name" value="[RIBOSOMAL PROTEIN US5]-ALANINE N-ACETYLTRANSFERASE"/>
    <property type="match status" value="1"/>
</dbReference>
<sequence>MNALPESLLPLAFPELRTERLLLRRFQPSDLENVFRGLSHPDVINYYGVNYTSLEDTQTQLDWFWENERRQTGIWWAVCSADNQLFYGAGGLSSISLAHKKAEIGFWLLPEYWGQGIMPEAMPLIFGYAFGPLGLHRIEGLVETENEICKKAVRKLHFTHEGTMVDCEIKNGRYISLDIFAKLNDAR</sequence>
<organism evidence="5 6">
    <name type="scientific">Rufibacter quisquiliarum</name>
    <dbReference type="NCBI Taxonomy" id="1549639"/>
    <lineage>
        <taxon>Bacteria</taxon>
        <taxon>Pseudomonadati</taxon>
        <taxon>Bacteroidota</taxon>
        <taxon>Cytophagia</taxon>
        <taxon>Cytophagales</taxon>
        <taxon>Hymenobacteraceae</taxon>
        <taxon>Rufibacter</taxon>
    </lineage>
</organism>
<proteinExistence type="inferred from homology"/>
<dbReference type="InterPro" id="IPR000182">
    <property type="entry name" value="GNAT_dom"/>
</dbReference>
<dbReference type="EMBL" id="JACJIQ010000019">
    <property type="protein sequence ID" value="MBA9079192.1"/>
    <property type="molecule type" value="Genomic_DNA"/>
</dbReference>
<dbReference type="InterPro" id="IPR051531">
    <property type="entry name" value="N-acetyltransferase"/>
</dbReference>
<evidence type="ECO:0000313" key="5">
    <source>
        <dbReference type="EMBL" id="MBA9079192.1"/>
    </source>
</evidence>
<dbReference type="Proteomes" id="UP000563094">
    <property type="component" value="Unassembled WGS sequence"/>
</dbReference>
<dbReference type="PROSITE" id="PS51186">
    <property type="entry name" value="GNAT"/>
    <property type="match status" value="1"/>
</dbReference>
<dbReference type="EC" id="2.3.1.267" evidence="5"/>
<reference evidence="5 6" key="1">
    <citation type="submission" date="2020-08" db="EMBL/GenBank/DDBJ databases">
        <title>Genomic Encyclopedia of Type Strains, Phase IV (KMG-IV): sequencing the most valuable type-strain genomes for metagenomic binning, comparative biology and taxonomic classification.</title>
        <authorList>
            <person name="Goeker M."/>
        </authorList>
    </citation>
    <scope>NUCLEOTIDE SEQUENCE [LARGE SCALE GENOMIC DNA]</scope>
    <source>
        <strain evidence="5 6">DSM 29854</strain>
    </source>
</reference>
<name>A0A839GK04_9BACT</name>
<dbReference type="SUPFAM" id="SSF55729">
    <property type="entry name" value="Acyl-CoA N-acyltransferases (Nat)"/>
    <property type="match status" value="1"/>
</dbReference>
<evidence type="ECO:0000259" key="4">
    <source>
        <dbReference type="PROSITE" id="PS51186"/>
    </source>
</evidence>
<evidence type="ECO:0000313" key="6">
    <source>
        <dbReference type="Proteomes" id="UP000563094"/>
    </source>
</evidence>
<keyword evidence="1 5" id="KW-0808">Transferase</keyword>
<protein>
    <submittedName>
        <fullName evidence="5">Ribosomal-protein-alanine N-acetyltransferase</fullName>
        <ecNumber evidence="5">2.3.1.267</ecNumber>
    </submittedName>
</protein>
<feature type="domain" description="N-acetyltransferase" evidence="4">
    <location>
        <begin position="21"/>
        <end position="186"/>
    </location>
</feature>
<dbReference type="Gene3D" id="3.40.630.30">
    <property type="match status" value="1"/>
</dbReference>
<evidence type="ECO:0000256" key="3">
    <source>
        <dbReference type="ARBA" id="ARBA00038502"/>
    </source>
</evidence>
<accession>A0A839GK04</accession>
<gene>
    <name evidence="5" type="ORF">FHS90_003927</name>
</gene>
<evidence type="ECO:0000256" key="2">
    <source>
        <dbReference type="ARBA" id="ARBA00023315"/>
    </source>
</evidence>
<evidence type="ECO:0000256" key="1">
    <source>
        <dbReference type="ARBA" id="ARBA00022679"/>
    </source>
</evidence>
<dbReference type="Pfam" id="PF13302">
    <property type="entry name" value="Acetyltransf_3"/>
    <property type="match status" value="1"/>
</dbReference>
<keyword evidence="6" id="KW-1185">Reference proteome</keyword>